<dbReference type="Proteomes" id="UP000230108">
    <property type="component" value="Unassembled WGS sequence"/>
</dbReference>
<reference evidence="3" key="1">
    <citation type="submission" date="2017-09" db="EMBL/GenBank/DDBJ databases">
        <title>Depth-based differentiation of microbial function through sediment-hosted aquifers and enrichment of novel symbionts in the deep terrestrial subsurface.</title>
        <authorList>
            <person name="Probst A.J."/>
            <person name="Ladd B."/>
            <person name="Jarett J.K."/>
            <person name="Geller-Mcgrath D.E."/>
            <person name="Sieber C.M.K."/>
            <person name="Emerson J.B."/>
            <person name="Anantharaman K."/>
            <person name="Thomas B.C."/>
            <person name="Malmstrom R."/>
            <person name="Stieglmeier M."/>
            <person name="Klingl A."/>
            <person name="Woyke T."/>
            <person name="Ryan C.M."/>
            <person name="Banfield J.F."/>
        </authorList>
    </citation>
    <scope>NUCLEOTIDE SEQUENCE [LARGE SCALE GENOMIC DNA]</scope>
</reference>
<dbReference type="InterPro" id="IPR050194">
    <property type="entry name" value="Glycosyltransferase_grp1"/>
</dbReference>
<dbReference type="PANTHER" id="PTHR45947:SF3">
    <property type="entry name" value="SULFOQUINOVOSYL TRANSFERASE SQD2"/>
    <property type="match status" value="1"/>
</dbReference>
<accession>A0A2M7QEL4</accession>
<dbReference type="CDD" id="cd03801">
    <property type="entry name" value="GT4_PimA-like"/>
    <property type="match status" value="1"/>
</dbReference>
<evidence type="ECO:0000259" key="1">
    <source>
        <dbReference type="Pfam" id="PF00534"/>
    </source>
</evidence>
<dbReference type="EMBL" id="PFLF01000036">
    <property type="protein sequence ID" value="PIY69298.1"/>
    <property type="molecule type" value="Genomic_DNA"/>
</dbReference>
<proteinExistence type="predicted"/>
<gene>
    <name evidence="2" type="ORF">COY90_01410</name>
</gene>
<dbReference type="GO" id="GO:0016758">
    <property type="term" value="F:hexosyltransferase activity"/>
    <property type="evidence" value="ECO:0007669"/>
    <property type="project" value="TreeGrafter"/>
</dbReference>
<name>A0A2M7QEL4_9BACT</name>
<comment type="caution">
    <text evidence="2">The sequence shown here is derived from an EMBL/GenBank/DDBJ whole genome shotgun (WGS) entry which is preliminary data.</text>
</comment>
<evidence type="ECO:0000313" key="3">
    <source>
        <dbReference type="Proteomes" id="UP000230108"/>
    </source>
</evidence>
<dbReference type="AlphaFoldDB" id="A0A2M7QEL4"/>
<protein>
    <recommendedName>
        <fullName evidence="1">Glycosyl transferase family 1 domain-containing protein</fullName>
    </recommendedName>
</protein>
<evidence type="ECO:0000313" key="2">
    <source>
        <dbReference type="EMBL" id="PIY69298.1"/>
    </source>
</evidence>
<organism evidence="2 3">
    <name type="scientific">Candidatus Roizmanbacteria bacterium CG_4_10_14_0_8_um_filter_39_9</name>
    <dbReference type="NCBI Taxonomy" id="1974829"/>
    <lineage>
        <taxon>Bacteria</taxon>
        <taxon>Candidatus Roizmaniibacteriota</taxon>
    </lineage>
</organism>
<dbReference type="PANTHER" id="PTHR45947">
    <property type="entry name" value="SULFOQUINOVOSYL TRANSFERASE SQD2"/>
    <property type="match status" value="1"/>
</dbReference>
<dbReference type="SUPFAM" id="SSF53756">
    <property type="entry name" value="UDP-Glycosyltransferase/glycogen phosphorylase"/>
    <property type="match status" value="1"/>
</dbReference>
<dbReference type="Pfam" id="PF00534">
    <property type="entry name" value="Glycos_transf_1"/>
    <property type="match status" value="1"/>
</dbReference>
<feature type="domain" description="Glycosyl transferase family 1" evidence="1">
    <location>
        <begin position="194"/>
        <end position="348"/>
    </location>
</feature>
<dbReference type="Gene3D" id="3.40.50.2000">
    <property type="entry name" value="Glycogen Phosphorylase B"/>
    <property type="match status" value="2"/>
</dbReference>
<dbReference type="InterPro" id="IPR001296">
    <property type="entry name" value="Glyco_trans_1"/>
</dbReference>
<sequence length="375" mass="42435">MKKILFFSPYFYPYISGVTTYPYKVLTHLAKQNKVTVLTFKYKSNLKSCEKIEGLNIHRMNSLISVSKGFISPQSWIRFYQEVRKHDVVILNIPNAEGLPLALFAKLFGKKIISIYHCQVFLDNNLTQKFINGVLNFSVYLQLYFSTTIVAYTKNYIQSIPMIRGFVKKIKTVLPPLITEKIADSTIADEIKIKTAGNKIIGFCGRISKEKGVEYLIEAAKNMKSIFLLFAGPYGKNVAGEEIYYEKIQKRLDSSPIPYLFLGSLSGQKLRAFYESIDVLVLPSVNQTEAFGMVQAEAMCAGTPVIASNLPGVRMPIKLTKMGILVRPYDISVLSSAISSVLKNKEKYGNDLLKNKAIKLFDINTVYRFYEKLIP</sequence>